<protein>
    <submittedName>
        <fullName evidence="3">PRC-barrel domain protein</fullName>
    </submittedName>
</protein>
<accession>A0A2T0X486</accession>
<dbReference type="InterPro" id="IPR011033">
    <property type="entry name" value="PRC_barrel-like_sf"/>
</dbReference>
<sequence>MRTLLAATATAASALLAAPALAEGPVFPDAGIGERQGYLASELMGTRLLVTDAPVAADAVLPPGGAAAFDDVGEIDDVFIGAGGGFEAVIVNVGGFLGVGEREVAVAWTAIVPVREGDDPGEVFLVLPTTREALRAAPEFRRAAPGGVLVRGEGAADALAEEPFEAEAAHDAAELRALNAEVEAAEASAAEAADMADAAPLAAAPPTVDPLAPGAVVEEEVLPRATDPRTLPEPVLGRDGYEVVGRDALTAADLEGLRVFGANDEDVGAVEEVVVTPEGLPDRLVLEIGGFLGIGRHPVAVSLDEVRVLRSGSDVRVHVDATREQLEALPEYVR</sequence>
<proteinExistence type="predicted"/>
<evidence type="ECO:0000313" key="4">
    <source>
        <dbReference type="Proteomes" id="UP000238801"/>
    </source>
</evidence>
<feature type="chain" id="PRO_5015461378" evidence="1">
    <location>
        <begin position="23"/>
        <end position="334"/>
    </location>
</feature>
<dbReference type="PANTHER" id="PTHR36505">
    <property type="entry name" value="BLR1072 PROTEIN"/>
    <property type="match status" value="1"/>
</dbReference>
<reference evidence="3 4" key="1">
    <citation type="submission" date="2018-03" db="EMBL/GenBank/DDBJ databases">
        <title>Genomic Encyclopedia of Archaeal and Bacterial Type Strains, Phase II (KMG-II): from individual species to whole genera.</title>
        <authorList>
            <person name="Goeker M."/>
        </authorList>
    </citation>
    <scope>NUCLEOTIDE SEQUENCE [LARGE SCALE GENOMIC DNA]</scope>
    <source>
        <strain evidence="3 4">DSM 29318</strain>
    </source>
</reference>
<gene>
    <name evidence="3" type="ORF">BCF33_2642</name>
</gene>
<evidence type="ECO:0000259" key="2">
    <source>
        <dbReference type="Pfam" id="PF05239"/>
    </source>
</evidence>
<dbReference type="Proteomes" id="UP000238801">
    <property type="component" value="Unassembled WGS sequence"/>
</dbReference>
<dbReference type="InterPro" id="IPR027275">
    <property type="entry name" value="PRC-brl_dom"/>
</dbReference>
<dbReference type="SUPFAM" id="SSF50346">
    <property type="entry name" value="PRC-barrel domain"/>
    <property type="match status" value="2"/>
</dbReference>
<feature type="domain" description="PRC-barrel" evidence="2">
    <location>
        <begin position="71"/>
        <end position="114"/>
    </location>
</feature>
<evidence type="ECO:0000256" key="1">
    <source>
        <dbReference type="SAM" id="SignalP"/>
    </source>
</evidence>
<evidence type="ECO:0000313" key="3">
    <source>
        <dbReference type="EMBL" id="PRY93758.1"/>
    </source>
</evidence>
<dbReference type="RefSeq" id="WP_106161332.1">
    <property type="nucleotide sequence ID" value="NZ_PVTT01000002.1"/>
</dbReference>
<feature type="signal peptide" evidence="1">
    <location>
        <begin position="1"/>
        <end position="22"/>
    </location>
</feature>
<keyword evidence="4" id="KW-1185">Reference proteome</keyword>
<dbReference type="PANTHER" id="PTHR36505:SF1">
    <property type="entry name" value="BLR1072 PROTEIN"/>
    <property type="match status" value="1"/>
</dbReference>
<dbReference type="Gene3D" id="2.30.30.240">
    <property type="entry name" value="PRC-barrel domain"/>
    <property type="match status" value="2"/>
</dbReference>
<dbReference type="AlphaFoldDB" id="A0A2T0X486"/>
<feature type="domain" description="PRC-barrel" evidence="2">
    <location>
        <begin position="248"/>
        <end position="325"/>
    </location>
</feature>
<dbReference type="EMBL" id="PVTT01000002">
    <property type="protein sequence ID" value="PRY93758.1"/>
    <property type="molecule type" value="Genomic_DNA"/>
</dbReference>
<organism evidence="3 4">
    <name type="scientific">Hasllibacter halocynthiae</name>
    <dbReference type="NCBI Taxonomy" id="595589"/>
    <lineage>
        <taxon>Bacteria</taxon>
        <taxon>Pseudomonadati</taxon>
        <taxon>Pseudomonadota</taxon>
        <taxon>Alphaproteobacteria</taxon>
        <taxon>Rhodobacterales</taxon>
        <taxon>Roseobacteraceae</taxon>
        <taxon>Hasllibacter</taxon>
    </lineage>
</organism>
<name>A0A2T0X486_9RHOB</name>
<dbReference type="OrthoDB" id="7876889at2"/>
<dbReference type="Pfam" id="PF05239">
    <property type="entry name" value="PRC"/>
    <property type="match status" value="2"/>
</dbReference>
<comment type="caution">
    <text evidence="3">The sequence shown here is derived from an EMBL/GenBank/DDBJ whole genome shotgun (WGS) entry which is preliminary data.</text>
</comment>
<keyword evidence="1" id="KW-0732">Signal</keyword>